<reference evidence="1 2" key="1">
    <citation type="submission" date="2019-05" db="EMBL/GenBank/DDBJ databases">
        <title>Another draft genome of Portunus trituberculatus and its Hox gene families provides insights of decapod evolution.</title>
        <authorList>
            <person name="Jeong J.-H."/>
            <person name="Song I."/>
            <person name="Kim S."/>
            <person name="Choi T."/>
            <person name="Kim D."/>
            <person name="Ryu S."/>
            <person name="Kim W."/>
        </authorList>
    </citation>
    <scope>NUCLEOTIDE SEQUENCE [LARGE SCALE GENOMIC DNA]</scope>
    <source>
        <tissue evidence="1">Muscle</tissue>
    </source>
</reference>
<dbReference type="AlphaFoldDB" id="A0A5B7H7W5"/>
<protein>
    <submittedName>
        <fullName evidence="1">Uncharacterized protein</fullName>
    </submittedName>
</protein>
<dbReference type="EMBL" id="VSRR010024047">
    <property type="protein sequence ID" value="MPC65939.1"/>
    <property type="molecule type" value="Genomic_DNA"/>
</dbReference>
<accession>A0A5B7H7W5</accession>
<gene>
    <name evidence="1" type="ORF">E2C01_060077</name>
</gene>
<organism evidence="1 2">
    <name type="scientific">Portunus trituberculatus</name>
    <name type="common">Swimming crab</name>
    <name type="synonym">Neptunus trituberculatus</name>
    <dbReference type="NCBI Taxonomy" id="210409"/>
    <lineage>
        <taxon>Eukaryota</taxon>
        <taxon>Metazoa</taxon>
        <taxon>Ecdysozoa</taxon>
        <taxon>Arthropoda</taxon>
        <taxon>Crustacea</taxon>
        <taxon>Multicrustacea</taxon>
        <taxon>Malacostraca</taxon>
        <taxon>Eumalacostraca</taxon>
        <taxon>Eucarida</taxon>
        <taxon>Decapoda</taxon>
        <taxon>Pleocyemata</taxon>
        <taxon>Brachyura</taxon>
        <taxon>Eubrachyura</taxon>
        <taxon>Portunoidea</taxon>
        <taxon>Portunidae</taxon>
        <taxon>Portuninae</taxon>
        <taxon>Portunus</taxon>
    </lineage>
</organism>
<proteinExistence type="predicted"/>
<evidence type="ECO:0000313" key="2">
    <source>
        <dbReference type="Proteomes" id="UP000324222"/>
    </source>
</evidence>
<name>A0A5B7H7W5_PORTR</name>
<dbReference type="Proteomes" id="UP000324222">
    <property type="component" value="Unassembled WGS sequence"/>
</dbReference>
<comment type="caution">
    <text evidence="1">The sequence shown here is derived from an EMBL/GenBank/DDBJ whole genome shotgun (WGS) entry which is preliminary data.</text>
</comment>
<sequence>MQSEPPVRPSSIMTISSLSNTNIVAGDLWFGDTTWCVPASGLAGDQCGRWLVRLTGLTSLHAGCAMRPTATPSTIIACSAHLSPISYLKDSRSLKLANIY</sequence>
<keyword evidence="2" id="KW-1185">Reference proteome</keyword>
<evidence type="ECO:0000313" key="1">
    <source>
        <dbReference type="EMBL" id="MPC65939.1"/>
    </source>
</evidence>